<accession>A0A0F8ZZF0</accession>
<feature type="region of interest" description="Disordered" evidence="1">
    <location>
        <begin position="1"/>
        <end position="34"/>
    </location>
</feature>
<comment type="caution">
    <text evidence="3">The sequence shown here is derived from an EMBL/GenBank/DDBJ whole genome shotgun (WGS) entry which is preliminary data.</text>
</comment>
<evidence type="ECO:0000313" key="3">
    <source>
        <dbReference type="EMBL" id="KKK91230.1"/>
    </source>
</evidence>
<feature type="transmembrane region" description="Helical" evidence="2">
    <location>
        <begin position="43"/>
        <end position="60"/>
    </location>
</feature>
<protein>
    <submittedName>
        <fullName evidence="3">Uncharacterized protein</fullName>
    </submittedName>
</protein>
<dbReference type="EMBL" id="LAZR01048745">
    <property type="protein sequence ID" value="KKK91230.1"/>
    <property type="molecule type" value="Genomic_DNA"/>
</dbReference>
<feature type="non-terminal residue" evidence="3">
    <location>
        <position position="1"/>
    </location>
</feature>
<evidence type="ECO:0000256" key="2">
    <source>
        <dbReference type="SAM" id="Phobius"/>
    </source>
</evidence>
<keyword evidence="2" id="KW-0812">Transmembrane</keyword>
<gene>
    <name evidence="3" type="ORF">LCGC14_2715030</name>
</gene>
<keyword evidence="2" id="KW-0472">Membrane</keyword>
<dbReference type="AlphaFoldDB" id="A0A0F8ZZF0"/>
<reference evidence="3" key="1">
    <citation type="journal article" date="2015" name="Nature">
        <title>Complex archaea that bridge the gap between prokaryotes and eukaryotes.</title>
        <authorList>
            <person name="Spang A."/>
            <person name="Saw J.H."/>
            <person name="Jorgensen S.L."/>
            <person name="Zaremba-Niedzwiedzka K."/>
            <person name="Martijn J."/>
            <person name="Lind A.E."/>
            <person name="van Eijk R."/>
            <person name="Schleper C."/>
            <person name="Guy L."/>
            <person name="Ettema T.J."/>
        </authorList>
    </citation>
    <scope>NUCLEOTIDE SEQUENCE</scope>
</reference>
<organism evidence="3">
    <name type="scientific">marine sediment metagenome</name>
    <dbReference type="NCBI Taxonomy" id="412755"/>
    <lineage>
        <taxon>unclassified sequences</taxon>
        <taxon>metagenomes</taxon>
        <taxon>ecological metagenomes</taxon>
    </lineage>
</organism>
<sequence>GSEVEYRAREDKGVSGAGVAEPLPDTEVGGRADAERKGMRTKIFPVLLGVLLLVGIYSMATCAPEELGLYDWSKATLDITGRVERVEMGRCVDTGSVKRGGLLSSASGTEYKDLCVIPIAFTIMQTDPYINLGWGYRLVEETLAELPVSGQLVMETDERGLLLSVGDTFYGRLEANDYYDDTEHMKGRIYWRFLRITGIEP</sequence>
<name>A0A0F8ZZF0_9ZZZZ</name>
<feature type="compositionally biased region" description="Basic and acidic residues" evidence="1">
    <location>
        <begin position="1"/>
        <end position="13"/>
    </location>
</feature>
<keyword evidence="2" id="KW-1133">Transmembrane helix</keyword>
<proteinExistence type="predicted"/>
<evidence type="ECO:0000256" key="1">
    <source>
        <dbReference type="SAM" id="MobiDB-lite"/>
    </source>
</evidence>